<sequence>PLENYLPSEYFSEFFEKTRTMQYPNKEITKLKSRSSSKFEISLKFTEKYSKFDCSYNEKLSLPEFIEDIYNKISMWNKNYS</sequence>
<dbReference type="Proteomes" id="UP000005467">
    <property type="component" value="Unassembled WGS sequence"/>
</dbReference>
<organism evidence="1 2">
    <name type="scientific">Actinobacillus ureae ATCC 25976</name>
    <dbReference type="NCBI Taxonomy" id="887324"/>
    <lineage>
        <taxon>Bacteria</taxon>
        <taxon>Pseudomonadati</taxon>
        <taxon>Pseudomonadota</taxon>
        <taxon>Gammaproteobacteria</taxon>
        <taxon>Pasteurellales</taxon>
        <taxon>Pasteurellaceae</taxon>
        <taxon>Actinobacillus</taxon>
    </lineage>
</organism>
<dbReference type="AlphaFoldDB" id="E8KE46"/>
<accession>E8KE46</accession>
<keyword evidence="2" id="KW-1185">Reference proteome</keyword>
<proteinExistence type="predicted"/>
<evidence type="ECO:0000313" key="2">
    <source>
        <dbReference type="Proteomes" id="UP000005467"/>
    </source>
</evidence>
<evidence type="ECO:0000313" key="1">
    <source>
        <dbReference type="EMBL" id="EFX92852.1"/>
    </source>
</evidence>
<dbReference type="HOGENOM" id="CLU_2579232_0_0_6"/>
<dbReference type="RefSeq" id="WP_005621181.1">
    <property type="nucleotide sequence ID" value="NZ_GL831080.1"/>
</dbReference>
<reference evidence="1 2" key="1">
    <citation type="submission" date="2011-01" db="EMBL/GenBank/DDBJ databases">
        <authorList>
            <person name="Muzny D."/>
            <person name="Qin X."/>
            <person name="Deng J."/>
            <person name="Jiang H."/>
            <person name="Liu Y."/>
            <person name="Qu J."/>
            <person name="Song X.-Z."/>
            <person name="Zhang L."/>
            <person name="Thornton R."/>
            <person name="Coyle M."/>
            <person name="Francisco L."/>
            <person name="Jackson L."/>
            <person name="Javaid M."/>
            <person name="Korchina V."/>
            <person name="Kovar C."/>
            <person name="Mata R."/>
            <person name="Mathew T."/>
            <person name="Ngo R."/>
            <person name="Nguyen L."/>
            <person name="Nguyen N."/>
            <person name="Okwuonu G."/>
            <person name="Ongeri F."/>
            <person name="Pham C."/>
            <person name="Simmons D."/>
            <person name="Wilczek-Boney K."/>
            <person name="Hale W."/>
            <person name="Jakkamsetti A."/>
            <person name="Pham P."/>
            <person name="Ruth R."/>
            <person name="San Lucas F."/>
            <person name="Warren J."/>
            <person name="Zhang J."/>
            <person name="Zhao Z."/>
            <person name="Zhou C."/>
            <person name="Zhu D."/>
            <person name="Lee S."/>
            <person name="Bess C."/>
            <person name="Blankenburg K."/>
            <person name="Forbes L."/>
            <person name="Fu Q."/>
            <person name="Gubbala S."/>
            <person name="Hirani K."/>
            <person name="Jayaseelan J.C."/>
            <person name="Lara F."/>
            <person name="Munidasa M."/>
            <person name="Palculict T."/>
            <person name="Patil S."/>
            <person name="Pu L.-L."/>
            <person name="Saada N."/>
            <person name="Tang L."/>
            <person name="Weissenberger G."/>
            <person name="Zhu Y."/>
            <person name="Hemphill L."/>
            <person name="Shang Y."/>
            <person name="Youmans B."/>
            <person name="Ayvaz T."/>
            <person name="Ross M."/>
            <person name="Santibanez J."/>
            <person name="Aqrawi P."/>
            <person name="Gross S."/>
            <person name="Joshi V."/>
            <person name="Fowler G."/>
            <person name="Nazareth L."/>
            <person name="Reid J."/>
            <person name="Worley K."/>
            <person name="Petrosino J."/>
            <person name="Highlander S."/>
            <person name="Gibbs R."/>
        </authorList>
    </citation>
    <scope>NUCLEOTIDE SEQUENCE [LARGE SCALE GENOMIC DNA]</scope>
    <source>
        <strain evidence="1 2">ATCC 25976</strain>
    </source>
</reference>
<dbReference type="EMBL" id="AEVG01000010">
    <property type="protein sequence ID" value="EFX92852.1"/>
    <property type="molecule type" value="Genomic_DNA"/>
</dbReference>
<protein>
    <submittedName>
        <fullName evidence="1">Uncharacterized protein</fullName>
    </submittedName>
</protein>
<name>E8KE46_9PAST</name>
<feature type="non-terminal residue" evidence="1">
    <location>
        <position position="1"/>
    </location>
</feature>
<gene>
    <name evidence="1" type="ORF">HMPREF0027_0113</name>
</gene>
<comment type="caution">
    <text evidence="1">The sequence shown here is derived from an EMBL/GenBank/DDBJ whole genome shotgun (WGS) entry which is preliminary data.</text>
</comment>